<feature type="region of interest" description="Disordered" evidence="1">
    <location>
        <begin position="284"/>
        <end position="322"/>
    </location>
</feature>
<feature type="compositionally biased region" description="Basic and acidic residues" evidence="1">
    <location>
        <begin position="289"/>
        <end position="310"/>
    </location>
</feature>
<evidence type="ECO:0000313" key="4">
    <source>
        <dbReference type="Proteomes" id="UP001186944"/>
    </source>
</evidence>
<keyword evidence="2" id="KW-0812">Transmembrane</keyword>
<evidence type="ECO:0000256" key="2">
    <source>
        <dbReference type="SAM" id="Phobius"/>
    </source>
</evidence>
<proteinExistence type="predicted"/>
<name>A0AA89C0F6_PINIB</name>
<dbReference type="InterPro" id="IPR025562">
    <property type="entry name" value="Tae4"/>
</dbReference>
<reference evidence="3" key="1">
    <citation type="submission" date="2019-08" db="EMBL/GenBank/DDBJ databases">
        <title>The improved chromosome-level genome for the pearl oyster Pinctada fucata martensii using PacBio sequencing and Hi-C.</title>
        <authorList>
            <person name="Zheng Z."/>
        </authorList>
    </citation>
    <scope>NUCLEOTIDE SEQUENCE</scope>
    <source>
        <strain evidence="3">ZZ-2019</strain>
        <tissue evidence="3">Adductor muscle</tissue>
    </source>
</reference>
<feature type="transmembrane region" description="Helical" evidence="2">
    <location>
        <begin position="23"/>
        <end position="47"/>
    </location>
</feature>
<dbReference type="Proteomes" id="UP001186944">
    <property type="component" value="Unassembled WGS sequence"/>
</dbReference>
<keyword evidence="2" id="KW-0472">Membrane</keyword>
<sequence>MYTGVLVSENCLFWGVMMVDMEVLVLALSLSSGTVLFVVMICFIFLCRSRGSASGDRTKLRSQSLGRMSMAEDGWEETSDIRFDNLQSVIPNDKRDIETIEAPPPQIRLPSFSKLKLHYPGYKHFGGKFTHKRIKSRLGYSQTDLLHDTSALRLSFALNKIGGEYSIGTTPIHLSKHGKDSVQDRDGLQYLYNPIAFGPYFADKYGYPNVSVLHQKDPIATKKRFWGKQGVMEIITYTKKGNFPKGHIALWDCDHIHQAKDWISKHTLITVEFWETPDSSCPQMNRGIANKETKSDSDKTKTLTEHRTDKLSALNSKTNRPDKPSYVRVARVVIDNPPTRPGIRYDTFRKAAYDKAFRKLRTVYSYEKRYLKKPKSNDVI</sequence>
<evidence type="ECO:0000313" key="3">
    <source>
        <dbReference type="EMBL" id="KAK3094548.1"/>
    </source>
</evidence>
<comment type="caution">
    <text evidence="3">The sequence shown here is derived from an EMBL/GenBank/DDBJ whole genome shotgun (WGS) entry which is preliminary data.</text>
</comment>
<dbReference type="EMBL" id="VSWD01000008">
    <property type="protein sequence ID" value="KAK3094548.1"/>
    <property type="molecule type" value="Genomic_DNA"/>
</dbReference>
<accession>A0AA89C0F6</accession>
<dbReference type="Gene3D" id="3.90.1720.70">
    <property type="match status" value="1"/>
</dbReference>
<gene>
    <name evidence="3" type="ORF">FSP39_003172</name>
</gene>
<dbReference type="AlphaFoldDB" id="A0AA89C0F6"/>
<organism evidence="3 4">
    <name type="scientific">Pinctada imbricata</name>
    <name type="common">Atlantic pearl-oyster</name>
    <name type="synonym">Pinctada martensii</name>
    <dbReference type="NCBI Taxonomy" id="66713"/>
    <lineage>
        <taxon>Eukaryota</taxon>
        <taxon>Metazoa</taxon>
        <taxon>Spiralia</taxon>
        <taxon>Lophotrochozoa</taxon>
        <taxon>Mollusca</taxon>
        <taxon>Bivalvia</taxon>
        <taxon>Autobranchia</taxon>
        <taxon>Pteriomorphia</taxon>
        <taxon>Pterioida</taxon>
        <taxon>Pterioidea</taxon>
        <taxon>Pteriidae</taxon>
        <taxon>Pinctada</taxon>
    </lineage>
</organism>
<keyword evidence="2" id="KW-1133">Transmembrane helix</keyword>
<dbReference type="Pfam" id="PF14113">
    <property type="entry name" value="Tae4"/>
    <property type="match status" value="1"/>
</dbReference>
<evidence type="ECO:0000256" key="1">
    <source>
        <dbReference type="SAM" id="MobiDB-lite"/>
    </source>
</evidence>
<keyword evidence="4" id="KW-1185">Reference proteome</keyword>
<protein>
    <submittedName>
        <fullName evidence="3">Uncharacterized protein</fullName>
    </submittedName>
</protein>